<feature type="region of interest" description="Disordered" evidence="1">
    <location>
        <begin position="97"/>
        <end position="130"/>
    </location>
</feature>
<evidence type="ECO:0000313" key="3">
    <source>
        <dbReference type="Proteomes" id="UP000192247"/>
    </source>
</evidence>
<accession>A0A1V9XMX7</accession>
<feature type="compositionally biased region" description="Polar residues" evidence="1">
    <location>
        <begin position="203"/>
        <end position="215"/>
    </location>
</feature>
<reference evidence="2 3" key="1">
    <citation type="journal article" date="2017" name="Gigascience">
        <title>Draft genome of the honey bee ectoparasitic mite, Tropilaelaps mercedesae, is shaped by the parasitic life history.</title>
        <authorList>
            <person name="Dong X."/>
            <person name="Armstrong S.D."/>
            <person name="Xia D."/>
            <person name="Makepeace B.L."/>
            <person name="Darby A.C."/>
            <person name="Kadowaki T."/>
        </authorList>
    </citation>
    <scope>NUCLEOTIDE SEQUENCE [LARGE SCALE GENOMIC DNA]</scope>
    <source>
        <strain evidence="2">Wuxi-XJTLU</strain>
    </source>
</reference>
<dbReference type="Proteomes" id="UP000192247">
    <property type="component" value="Unassembled WGS sequence"/>
</dbReference>
<feature type="non-terminal residue" evidence="2">
    <location>
        <position position="1"/>
    </location>
</feature>
<name>A0A1V9XMX7_9ACAR</name>
<protein>
    <submittedName>
        <fullName evidence="2">Uncharacterized protein</fullName>
    </submittedName>
</protein>
<proteinExistence type="predicted"/>
<dbReference type="AlphaFoldDB" id="A0A1V9XMX7"/>
<feature type="compositionally biased region" description="Low complexity" evidence="1">
    <location>
        <begin position="224"/>
        <end position="243"/>
    </location>
</feature>
<keyword evidence="3" id="KW-1185">Reference proteome</keyword>
<organism evidence="2 3">
    <name type="scientific">Tropilaelaps mercedesae</name>
    <dbReference type="NCBI Taxonomy" id="418985"/>
    <lineage>
        <taxon>Eukaryota</taxon>
        <taxon>Metazoa</taxon>
        <taxon>Ecdysozoa</taxon>
        <taxon>Arthropoda</taxon>
        <taxon>Chelicerata</taxon>
        <taxon>Arachnida</taxon>
        <taxon>Acari</taxon>
        <taxon>Parasitiformes</taxon>
        <taxon>Mesostigmata</taxon>
        <taxon>Gamasina</taxon>
        <taxon>Dermanyssoidea</taxon>
        <taxon>Laelapidae</taxon>
        <taxon>Tropilaelaps</taxon>
    </lineage>
</organism>
<dbReference type="EMBL" id="MNPL01007343">
    <property type="protein sequence ID" value="OQR74811.1"/>
    <property type="molecule type" value="Genomic_DNA"/>
</dbReference>
<gene>
    <name evidence="2" type="ORF">BIW11_08833</name>
</gene>
<sequence>LTTCNCSILLQSSAGQAELSWSIVDEWVYTAQSSKPNASVEALTWTDGAQSLWLWPSLLRGQNYSTNLQRDPANELWQFEVDTRSWRRRSLDTYDNNNNSNLYHAKTSNNRNSQYSLNESHRSVNLTTASSTEVASVPLMGWAEGSRSCALSNAGECYEPFSLVRPSCLQMTNAATSARRPGSKSGTKGPKTRPSKRPPRVQLLSTMRPSPTQQDAVAAQPKLSSEPTTSSSTSTSVKSVSSWTDEDTAAEGTTENSVVAVTTEDLADEEVDGDELDLELGSPWHDSESGVFDSIVFCATSAVALCLVSALWCVRHCAPFPKEALLPLRDPPSVRYTAIPDHTLA</sequence>
<feature type="compositionally biased region" description="Basic residues" evidence="1">
    <location>
        <begin position="190"/>
        <end position="199"/>
    </location>
</feature>
<dbReference type="OrthoDB" id="6429993at2759"/>
<feature type="region of interest" description="Disordered" evidence="1">
    <location>
        <begin position="173"/>
        <end position="258"/>
    </location>
</feature>
<comment type="caution">
    <text evidence="2">The sequence shown here is derived from an EMBL/GenBank/DDBJ whole genome shotgun (WGS) entry which is preliminary data.</text>
</comment>
<dbReference type="InParanoid" id="A0A1V9XMX7"/>
<evidence type="ECO:0000313" key="2">
    <source>
        <dbReference type="EMBL" id="OQR74811.1"/>
    </source>
</evidence>
<evidence type="ECO:0000256" key="1">
    <source>
        <dbReference type="SAM" id="MobiDB-lite"/>
    </source>
</evidence>